<accession>A0ABX1R0V4</accession>
<reference evidence="2 3" key="1">
    <citation type="submission" date="2020-03" db="EMBL/GenBank/DDBJ databases">
        <title>Alteromonas ponticola sp. nov., isolated from seawater.</title>
        <authorList>
            <person name="Yoon J.-H."/>
            <person name="Kim Y.-O."/>
        </authorList>
    </citation>
    <scope>NUCLEOTIDE SEQUENCE [LARGE SCALE GENOMIC DNA]</scope>
    <source>
        <strain evidence="2 3">MYP5</strain>
    </source>
</reference>
<dbReference type="InterPro" id="IPR011042">
    <property type="entry name" value="6-blade_b-propeller_TolB-like"/>
</dbReference>
<feature type="signal peptide" evidence="1">
    <location>
        <begin position="1"/>
        <end position="17"/>
    </location>
</feature>
<organism evidence="2 3">
    <name type="scientific">Alteromonas ponticola</name>
    <dbReference type="NCBI Taxonomy" id="2720613"/>
    <lineage>
        <taxon>Bacteria</taxon>
        <taxon>Pseudomonadati</taxon>
        <taxon>Pseudomonadota</taxon>
        <taxon>Gammaproteobacteria</taxon>
        <taxon>Alteromonadales</taxon>
        <taxon>Alteromonadaceae</taxon>
        <taxon>Alteromonas/Salinimonas group</taxon>
        <taxon>Alteromonas</taxon>
    </lineage>
</organism>
<keyword evidence="3" id="KW-1185">Reference proteome</keyword>
<evidence type="ECO:0000313" key="3">
    <source>
        <dbReference type="Proteomes" id="UP000709336"/>
    </source>
</evidence>
<proteinExistence type="predicted"/>
<evidence type="ECO:0000313" key="2">
    <source>
        <dbReference type="EMBL" id="NMH59531.1"/>
    </source>
</evidence>
<protein>
    <recommendedName>
        <fullName evidence="4">WD40 repeat domain-containing protein</fullName>
    </recommendedName>
</protein>
<comment type="caution">
    <text evidence="2">The sequence shown here is derived from an EMBL/GenBank/DDBJ whole genome shotgun (WGS) entry which is preliminary data.</text>
</comment>
<dbReference type="SUPFAM" id="SSF69304">
    <property type="entry name" value="Tricorn protease N-terminal domain"/>
    <property type="match status" value="1"/>
</dbReference>
<feature type="chain" id="PRO_5045854111" description="WD40 repeat domain-containing protein" evidence="1">
    <location>
        <begin position="18"/>
        <end position="314"/>
    </location>
</feature>
<evidence type="ECO:0000256" key="1">
    <source>
        <dbReference type="SAM" id="SignalP"/>
    </source>
</evidence>
<gene>
    <name evidence="2" type="ORF">HCJ96_05830</name>
</gene>
<dbReference type="EMBL" id="JAATNW010000003">
    <property type="protein sequence ID" value="NMH59531.1"/>
    <property type="molecule type" value="Genomic_DNA"/>
</dbReference>
<dbReference type="Gene3D" id="2.120.10.30">
    <property type="entry name" value="TolB, C-terminal domain"/>
    <property type="match status" value="1"/>
</dbReference>
<dbReference type="Proteomes" id="UP000709336">
    <property type="component" value="Unassembled WGS sequence"/>
</dbReference>
<keyword evidence="1" id="KW-0732">Signal</keyword>
<sequence>MKNVLIIIGLLSQSMFAVGQPTSSNIWLFTLSYEDKMPVIQYATKITDNKEYSNQPHFLADGDSLYFTQELVSGEATQMDVFKYNVQQRQHTNLTQSEASEYSPTPLPMSDGFSVIKVDEQGKQWLWAYAADSAYAGKLIDAEPVGYHVWTSKDTLMAFILGEPHTLQSFTLSGHQQIVDEFIGASLWPVPGTAMFSYTKNPAPESQPWTLMAYDKETAQSTVLSTMPGNNQYMAWTQDARALVVENSTILFWSLAPTNGDGEERGKVGDQLITEGDESDRWLPWLDISKYCPAGGTRLHLGKNDSYLAVVCNE</sequence>
<dbReference type="RefSeq" id="WP_169210100.1">
    <property type="nucleotide sequence ID" value="NZ_JAATNW010000003.1"/>
</dbReference>
<name>A0ABX1R0V4_9ALTE</name>
<evidence type="ECO:0008006" key="4">
    <source>
        <dbReference type="Google" id="ProtNLM"/>
    </source>
</evidence>